<protein>
    <recommendedName>
        <fullName evidence="1">Exostosin GT47 domain-containing protein</fullName>
    </recommendedName>
</protein>
<reference evidence="2 3" key="1">
    <citation type="submission" date="2020-05" db="EMBL/GenBank/DDBJ databases">
        <title>Genomic Encyclopedia of Type Strains, Phase IV (KMG-V): Genome sequencing to study the core and pangenomes of soil and plant-associated prokaryotes.</title>
        <authorList>
            <person name="Whitman W."/>
        </authorList>
    </citation>
    <scope>NUCLEOTIDE SEQUENCE [LARGE SCALE GENOMIC DNA]</scope>
    <source>
        <strain evidence="2 3">9A</strain>
    </source>
</reference>
<dbReference type="InterPro" id="IPR004263">
    <property type="entry name" value="Exostosin"/>
</dbReference>
<dbReference type="InterPro" id="IPR040911">
    <property type="entry name" value="Exostosin_GT47"/>
</dbReference>
<sequence>MAKIFVLSVAEAPRFDDWARGPATVLKDGARIDRMGQHQLVFTPAEADLILFAEINEAATHPYMQNVLRHPLYKLYPQKSFLYWPGDHPIALLPGIYCSIERRWYDPSRARSGPYLTVMPNPFIDFRPLNEDAPYLFSFKGAIQNHPVRQSLSTVLGEDPRGLFIDVSKDSTRISSSGTQQERENFWHEYADIMEQTKFVLCPRGVGASSIRLFESMRMGRVPVICSDDWVAPNGPDWDTFSLRLAEKDIPNIISLLKENEGRAKQMGERARQQWELFFGPEVIFHYIADQCMRMKAEQKTSPYFSRWLHEFERLRPIQMRQQWSHIKAKLRQWPLVKALQKSHLLVD</sequence>
<feature type="domain" description="Exostosin GT47" evidence="1">
    <location>
        <begin position="128"/>
        <end position="258"/>
    </location>
</feature>
<comment type="caution">
    <text evidence="2">The sequence shown here is derived from an EMBL/GenBank/DDBJ whole genome shotgun (WGS) entry which is preliminary data.</text>
</comment>
<dbReference type="EMBL" id="JABSNP010000005">
    <property type="protein sequence ID" value="NRT18725.1"/>
    <property type="molecule type" value="Genomic_DNA"/>
</dbReference>
<dbReference type="Pfam" id="PF03016">
    <property type="entry name" value="Exostosin_GT47"/>
    <property type="match status" value="1"/>
</dbReference>
<dbReference type="RefSeq" id="WP_173809463.1">
    <property type="nucleotide sequence ID" value="NZ_JABSNP010000005.1"/>
</dbReference>
<evidence type="ECO:0000313" key="2">
    <source>
        <dbReference type="EMBL" id="NRT18725.1"/>
    </source>
</evidence>
<proteinExistence type="predicted"/>
<dbReference type="PANTHER" id="PTHR11062">
    <property type="entry name" value="EXOSTOSIN HEPARAN SULFATE GLYCOSYLTRANSFERASE -RELATED"/>
    <property type="match status" value="1"/>
</dbReference>
<name>A0ABX2FQM1_9BACT</name>
<gene>
    <name evidence="2" type="ORF">HNP98_001546</name>
</gene>
<keyword evidence="3" id="KW-1185">Reference proteome</keyword>
<organism evidence="2 3">
    <name type="scientific">Hymenobacter caeli</name>
    <dbReference type="NCBI Taxonomy" id="2735894"/>
    <lineage>
        <taxon>Bacteria</taxon>
        <taxon>Pseudomonadati</taxon>
        <taxon>Bacteroidota</taxon>
        <taxon>Cytophagia</taxon>
        <taxon>Cytophagales</taxon>
        <taxon>Hymenobacteraceae</taxon>
        <taxon>Hymenobacter</taxon>
    </lineage>
</organism>
<evidence type="ECO:0000313" key="3">
    <source>
        <dbReference type="Proteomes" id="UP000779507"/>
    </source>
</evidence>
<evidence type="ECO:0000259" key="1">
    <source>
        <dbReference type="Pfam" id="PF03016"/>
    </source>
</evidence>
<accession>A0ABX2FQM1</accession>
<dbReference type="Proteomes" id="UP000779507">
    <property type="component" value="Unassembled WGS sequence"/>
</dbReference>